<feature type="region of interest" description="Disordered" evidence="1">
    <location>
        <begin position="1"/>
        <end position="21"/>
    </location>
</feature>
<dbReference type="CDD" id="cd00093">
    <property type="entry name" value="HTH_XRE"/>
    <property type="match status" value="1"/>
</dbReference>
<dbReference type="PROSITE" id="PS50943">
    <property type="entry name" value="HTH_CROC1"/>
    <property type="match status" value="1"/>
</dbReference>
<reference evidence="3" key="1">
    <citation type="submission" date="2021-10" db="EMBL/GenBank/DDBJ databases">
        <title>Roseicella aerolatum sp. nov., isolated from aerosols of e-waste dismantling site.</title>
        <authorList>
            <person name="Qin T."/>
        </authorList>
    </citation>
    <scope>NUCLEOTIDE SEQUENCE</scope>
    <source>
        <strain evidence="3">GB24</strain>
    </source>
</reference>
<dbReference type="SUPFAM" id="SSF47413">
    <property type="entry name" value="lambda repressor-like DNA-binding domains"/>
    <property type="match status" value="1"/>
</dbReference>
<evidence type="ECO:0000256" key="1">
    <source>
        <dbReference type="SAM" id="MobiDB-lite"/>
    </source>
</evidence>
<name>A0A9X1IIP3_9PROT</name>
<gene>
    <name evidence="3" type="ORF">LHA35_27000</name>
</gene>
<dbReference type="RefSeq" id="WP_226614230.1">
    <property type="nucleotide sequence ID" value="NZ_JAJAQI010000087.1"/>
</dbReference>
<feature type="domain" description="HTH cro/C1-type" evidence="2">
    <location>
        <begin position="37"/>
        <end position="91"/>
    </location>
</feature>
<protein>
    <submittedName>
        <fullName evidence="3">Helix-turn-helix domain-containing protein</fullName>
    </submittedName>
</protein>
<accession>A0A9X1IIP3</accession>
<evidence type="ECO:0000259" key="2">
    <source>
        <dbReference type="PROSITE" id="PS50943"/>
    </source>
</evidence>
<comment type="caution">
    <text evidence="3">The sequence shown here is derived from an EMBL/GenBank/DDBJ whole genome shotgun (WGS) entry which is preliminary data.</text>
</comment>
<dbReference type="GO" id="GO:0003677">
    <property type="term" value="F:DNA binding"/>
    <property type="evidence" value="ECO:0007669"/>
    <property type="project" value="InterPro"/>
</dbReference>
<dbReference type="Proteomes" id="UP001139311">
    <property type="component" value="Unassembled WGS sequence"/>
</dbReference>
<evidence type="ECO:0000313" key="4">
    <source>
        <dbReference type="Proteomes" id="UP001139311"/>
    </source>
</evidence>
<dbReference type="EMBL" id="JAJAQI010000087">
    <property type="protein sequence ID" value="MCB4825364.1"/>
    <property type="molecule type" value="Genomic_DNA"/>
</dbReference>
<proteinExistence type="predicted"/>
<dbReference type="InterPro" id="IPR001387">
    <property type="entry name" value="Cro/C1-type_HTH"/>
</dbReference>
<organism evidence="3 4">
    <name type="scientific">Roseicella aerolata</name>
    <dbReference type="NCBI Taxonomy" id="2883479"/>
    <lineage>
        <taxon>Bacteria</taxon>
        <taxon>Pseudomonadati</taxon>
        <taxon>Pseudomonadota</taxon>
        <taxon>Alphaproteobacteria</taxon>
        <taxon>Acetobacterales</taxon>
        <taxon>Roseomonadaceae</taxon>
        <taxon>Roseicella</taxon>
    </lineage>
</organism>
<keyword evidence="4" id="KW-1185">Reference proteome</keyword>
<dbReference type="InterPro" id="IPR010982">
    <property type="entry name" value="Lambda_DNA-bd_dom_sf"/>
</dbReference>
<dbReference type="AlphaFoldDB" id="A0A9X1IIP3"/>
<sequence>MSESHSQNRGGRPLARAEVSTQAPLRVQHATNLGALVRAERVGRGLNQAEMAARIGVSRGLLAGLERGDRGVRLDLVLQVLADLGIELVAFPSGAHKAP</sequence>
<dbReference type="Gene3D" id="1.10.260.40">
    <property type="entry name" value="lambda repressor-like DNA-binding domains"/>
    <property type="match status" value="1"/>
</dbReference>
<dbReference type="Pfam" id="PF01381">
    <property type="entry name" value="HTH_3"/>
    <property type="match status" value="1"/>
</dbReference>
<dbReference type="SMART" id="SM00530">
    <property type="entry name" value="HTH_XRE"/>
    <property type="match status" value="1"/>
</dbReference>
<evidence type="ECO:0000313" key="3">
    <source>
        <dbReference type="EMBL" id="MCB4825364.1"/>
    </source>
</evidence>